<evidence type="ECO:0000256" key="6">
    <source>
        <dbReference type="ARBA" id="ARBA00022737"/>
    </source>
</evidence>
<feature type="non-terminal residue" evidence="11">
    <location>
        <position position="1"/>
    </location>
</feature>
<keyword evidence="8" id="KW-0539">Nucleus</keyword>
<dbReference type="InterPro" id="IPR003599">
    <property type="entry name" value="Ig_sub"/>
</dbReference>
<accession>V8PD81</accession>
<dbReference type="InterPro" id="IPR007110">
    <property type="entry name" value="Ig-like_dom"/>
</dbReference>
<dbReference type="EMBL" id="AZIM01000241">
    <property type="protein sequence ID" value="ETE72310.1"/>
    <property type="molecule type" value="Genomic_DNA"/>
</dbReference>
<keyword evidence="6" id="KW-0677">Repeat</keyword>
<evidence type="ECO:0000313" key="12">
    <source>
        <dbReference type="Proteomes" id="UP000018936"/>
    </source>
</evidence>
<evidence type="ECO:0000259" key="10">
    <source>
        <dbReference type="PROSITE" id="PS50835"/>
    </source>
</evidence>
<dbReference type="Gene3D" id="2.60.40.10">
    <property type="entry name" value="Immunoglobulins"/>
    <property type="match status" value="2"/>
</dbReference>
<name>V8PD81_OPHHA</name>
<keyword evidence="5" id="KW-0597">Phosphoprotein</keyword>
<comment type="subcellular location">
    <subcellularLocation>
        <location evidence="2">Cytoplasm</location>
    </subcellularLocation>
    <subcellularLocation>
        <location evidence="1">Nucleus</location>
    </subcellularLocation>
</comment>
<dbReference type="PANTHER" id="PTHR35971:SF4">
    <property type="entry name" value="OBSCURIN"/>
    <property type="match status" value="1"/>
</dbReference>
<dbReference type="InterPro" id="IPR052385">
    <property type="entry name" value="Obscurin/Obscurin-like_Reg"/>
</dbReference>
<dbReference type="AlphaFoldDB" id="V8PD81"/>
<dbReference type="SUPFAM" id="SSF48726">
    <property type="entry name" value="Immunoglobulin"/>
    <property type="match status" value="2"/>
</dbReference>
<dbReference type="Pfam" id="PF07679">
    <property type="entry name" value="I-set"/>
    <property type="match status" value="1"/>
</dbReference>
<keyword evidence="4" id="KW-0963">Cytoplasm</keyword>
<evidence type="ECO:0000256" key="1">
    <source>
        <dbReference type="ARBA" id="ARBA00004123"/>
    </source>
</evidence>
<evidence type="ECO:0000256" key="7">
    <source>
        <dbReference type="ARBA" id="ARBA00023157"/>
    </source>
</evidence>
<dbReference type="PANTHER" id="PTHR35971">
    <property type="entry name" value="SI:DKEY-31G6.6"/>
    <property type="match status" value="1"/>
</dbReference>
<keyword evidence="7" id="KW-1015">Disulfide bond</keyword>
<evidence type="ECO:0000256" key="9">
    <source>
        <dbReference type="ARBA" id="ARBA00023319"/>
    </source>
</evidence>
<dbReference type="GO" id="GO:0005634">
    <property type="term" value="C:nucleus"/>
    <property type="evidence" value="ECO:0007669"/>
    <property type="project" value="UniProtKB-SubCell"/>
</dbReference>
<evidence type="ECO:0000313" key="11">
    <source>
        <dbReference type="EMBL" id="ETE72310.1"/>
    </source>
</evidence>
<proteinExistence type="inferred from homology"/>
<dbReference type="InterPro" id="IPR013783">
    <property type="entry name" value="Ig-like_fold"/>
</dbReference>
<gene>
    <name evidence="11" type="primary">OBSCN</name>
    <name evidence="11" type="ORF">L345_01858</name>
</gene>
<dbReference type="FunFam" id="2.60.40.10:FF:000050">
    <property type="entry name" value="Titin isoform B"/>
    <property type="match status" value="1"/>
</dbReference>
<dbReference type="InterPro" id="IPR013098">
    <property type="entry name" value="Ig_I-set"/>
</dbReference>
<dbReference type="PROSITE" id="PS50835">
    <property type="entry name" value="IG_LIKE"/>
    <property type="match status" value="1"/>
</dbReference>
<evidence type="ECO:0000256" key="4">
    <source>
        <dbReference type="ARBA" id="ARBA00022490"/>
    </source>
</evidence>
<comment type="caution">
    <text evidence="11">The sequence shown here is derived from an EMBL/GenBank/DDBJ whole genome shotgun (WGS) entry which is preliminary data.</text>
</comment>
<evidence type="ECO:0000256" key="8">
    <source>
        <dbReference type="ARBA" id="ARBA00023242"/>
    </source>
</evidence>
<evidence type="ECO:0000256" key="2">
    <source>
        <dbReference type="ARBA" id="ARBA00004496"/>
    </source>
</evidence>
<dbReference type="SMART" id="SM00409">
    <property type="entry name" value="IG"/>
    <property type="match status" value="2"/>
</dbReference>
<reference evidence="11 12" key="1">
    <citation type="journal article" date="2013" name="Proc. Natl. Acad. Sci. U.S.A.">
        <title>The king cobra genome reveals dynamic gene evolution and adaptation in the snake venom system.</title>
        <authorList>
            <person name="Vonk F.J."/>
            <person name="Casewell N.R."/>
            <person name="Henkel C.V."/>
            <person name="Heimberg A.M."/>
            <person name="Jansen H.J."/>
            <person name="McCleary R.J."/>
            <person name="Kerkkamp H.M."/>
            <person name="Vos R.A."/>
            <person name="Guerreiro I."/>
            <person name="Calvete J.J."/>
            <person name="Wuster W."/>
            <person name="Woods A.E."/>
            <person name="Logan J.M."/>
            <person name="Harrison R.A."/>
            <person name="Castoe T.A."/>
            <person name="de Koning A.P."/>
            <person name="Pollock D.D."/>
            <person name="Yandell M."/>
            <person name="Calderon D."/>
            <person name="Renjifo C."/>
            <person name="Currier R.B."/>
            <person name="Salgado D."/>
            <person name="Pla D."/>
            <person name="Sanz L."/>
            <person name="Hyder A.S."/>
            <person name="Ribeiro J.M."/>
            <person name="Arntzen J.W."/>
            <person name="van den Thillart G.E."/>
            <person name="Boetzer M."/>
            <person name="Pirovano W."/>
            <person name="Dirks R.P."/>
            <person name="Spaink H.P."/>
            <person name="Duboule D."/>
            <person name="McGlinn E."/>
            <person name="Kini R.M."/>
            <person name="Richardson M.K."/>
        </authorList>
    </citation>
    <scope>NUCLEOTIDE SEQUENCE</scope>
    <source>
        <tissue evidence="11">Blood</tissue>
    </source>
</reference>
<dbReference type="Proteomes" id="UP000018936">
    <property type="component" value="Unassembled WGS sequence"/>
</dbReference>
<comment type="similarity">
    <text evidence="3">Belongs to the protein kinase superfamily. CAMK Ser/Thr protein kinase family.</text>
</comment>
<evidence type="ECO:0000256" key="3">
    <source>
        <dbReference type="ARBA" id="ARBA00006692"/>
    </source>
</evidence>
<protein>
    <submittedName>
        <fullName evidence="11">Obscurin</fullName>
    </submittedName>
</protein>
<evidence type="ECO:0000256" key="5">
    <source>
        <dbReference type="ARBA" id="ARBA00022553"/>
    </source>
</evidence>
<organism evidence="11 12">
    <name type="scientific">Ophiophagus hannah</name>
    <name type="common">King cobra</name>
    <name type="synonym">Naja hannah</name>
    <dbReference type="NCBI Taxonomy" id="8665"/>
    <lineage>
        <taxon>Eukaryota</taxon>
        <taxon>Metazoa</taxon>
        <taxon>Chordata</taxon>
        <taxon>Craniata</taxon>
        <taxon>Vertebrata</taxon>
        <taxon>Euteleostomi</taxon>
        <taxon>Lepidosauria</taxon>
        <taxon>Squamata</taxon>
        <taxon>Bifurcata</taxon>
        <taxon>Unidentata</taxon>
        <taxon>Episquamata</taxon>
        <taxon>Toxicofera</taxon>
        <taxon>Serpentes</taxon>
        <taxon>Colubroidea</taxon>
        <taxon>Elapidae</taxon>
        <taxon>Elapinae</taxon>
        <taxon>Ophiophagus</taxon>
    </lineage>
</organism>
<sequence>MSHFDSLARDIKIVKPLEDVEVNEKESASFLCEISHDDVQTQWFSNKNKIRAGENIKLRQEAWLFVCRHCMSQLGNVNPCEGVVELQDSAEIKFVAEAAESQAQLKVKELPVKIIKPLRVKIAIERHRGFMECQVSRPNAIVKWFKGDRELHPGQKYEMVSDGIYRKLIINETEFEDEGIYTCDAVDDKSSAQFYVEGTSYSRLYT</sequence>
<keyword evidence="12" id="KW-1185">Reference proteome</keyword>
<dbReference type="InterPro" id="IPR036179">
    <property type="entry name" value="Ig-like_dom_sf"/>
</dbReference>
<dbReference type="GO" id="GO:0005737">
    <property type="term" value="C:cytoplasm"/>
    <property type="evidence" value="ECO:0007669"/>
    <property type="project" value="UniProtKB-SubCell"/>
</dbReference>
<feature type="domain" description="Ig-like" evidence="10">
    <location>
        <begin position="111"/>
        <end position="202"/>
    </location>
</feature>
<dbReference type="OrthoDB" id="9033595at2759"/>
<keyword evidence="9" id="KW-0393">Immunoglobulin domain</keyword>